<comment type="similarity">
    <text evidence="1">Belongs to the LDH2/MDH2 oxidoreductase family.</text>
</comment>
<evidence type="ECO:0000313" key="3">
    <source>
        <dbReference type="EMBL" id="TCD14188.1"/>
    </source>
</evidence>
<dbReference type="SUPFAM" id="SSF89733">
    <property type="entry name" value="L-sulfolactate dehydrogenase-like"/>
    <property type="match status" value="1"/>
</dbReference>
<accession>A0A4R0PCJ7</accession>
<dbReference type="InterPro" id="IPR043143">
    <property type="entry name" value="Mal/L-sulf/L-lact_DH-like_NADP"/>
</dbReference>
<proteinExistence type="inferred from homology"/>
<protein>
    <submittedName>
        <fullName evidence="3">Ldh family oxidoreductase</fullName>
    </submittedName>
</protein>
<keyword evidence="2" id="KW-0560">Oxidoreductase</keyword>
<name>A0A4R0PCJ7_9HYPH</name>
<dbReference type="EMBL" id="SJST01000003">
    <property type="protein sequence ID" value="TCD14188.1"/>
    <property type="molecule type" value="Genomic_DNA"/>
</dbReference>
<dbReference type="GO" id="GO:0016491">
    <property type="term" value="F:oxidoreductase activity"/>
    <property type="evidence" value="ECO:0007669"/>
    <property type="project" value="UniProtKB-KW"/>
</dbReference>
<comment type="caution">
    <text evidence="3">The sequence shown here is derived from an EMBL/GenBank/DDBJ whole genome shotgun (WGS) entry which is preliminary data.</text>
</comment>
<evidence type="ECO:0000256" key="1">
    <source>
        <dbReference type="ARBA" id="ARBA00006056"/>
    </source>
</evidence>
<reference evidence="3 4" key="1">
    <citation type="journal article" date="2015" name="Antonie Van Leeuwenhoek">
        <title>Oricola cellulosilytica gen. nov., sp. nov., a cellulose-degrading bacterium of the family Phyllobacteriaceae isolated from surface seashore water, and emended descriptions of Mesorhizobium loti and Phyllobacterium myrsinacearum.</title>
        <authorList>
            <person name="Hameed A."/>
            <person name="Shahina M."/>
            <person name="Lai W.A."/>
            <person name="Lin S.Y."/>
            <person name="Young L.S."/>
            <person name="Liu Y.C."/>
            <person name="Hsu Y.H."/>
            <person name="Young C.C."/>
        </authorList>
    </citation>
    <scope>NUCLEOTIDE SEQUENCE [LARGE SCALE GENOMIC DNA]</scope>
    <source>
        <strain evidence="3 4">KCTC 52183</strain>
    </source>
</reference>
<gene>
    <name evidence="3" type="ORF">E0D97_08880</name>
</gene>
<dbReference type="PANTHER" id="PTHR11091:SF0">
    <property type="entry name" value="MALATE DEHYDROGENASE"/>
    <property type="match status" value="1"/>
</dbReference>
<dbReference type="Pfam" id="PF02615">
    <property type="entry name" value="Ldh_2"/>
    <property type="match status" value="1"/>
</dbReference>
<dbReference type="Gene3D" id="3.30.1370.60">
    <property type="entry name" value="Hypothetical oxidoreductase yiak, domain 2"/>
    <property type="match status" value="1"/>
</dbReference>
<dbReference type="InterPro" id="IPR043144">
    <property type="entry name" value="Mal/L-sulf/L-lact_DH-like_ah"/>
</dbReference>
<dbReference type="AlphaFoldDB" id="A0A4R0PCJ7"/>
<keyword evidence="4" id="KW-1185">Reference proteome</keyword>
<dbReference type="InterPro" id="IPR036111">
    <property type="entry name" value="Mal/L-sulfo/L-lacto_DH-like_sf"/>
</dbReference>
<dbReference type="InterPro" id="IPR003767">
    <property type="entry name" value="Malate/L-lactate_DH-like"/>
</dbReference>
<organism evidence="3 4">
    <name type="scientific">Oricola cellulosilytica</name>
    <dbReference type="NCBI Taxonomy" id="1429082"/>
    <lineage>
        <taxon>Bacteria</taxon>
        <taxon>Pseudomonadati</taxon>
        <taxon>Pseudomonadota</taxon>
        <taxon>Alphaproteobacteria</taxon>
        <taxon>Hyphomicrobiales</taxon>
        <taxon>Ahrensiaceae</taxon>
        <taxon>Oricola</taxon>
    </lineage>
</organism>
<evidence type="ECO:0000256" key="2">
    <source>
        <dbReference type="ARBA" id="ARBA00023002"/>
    </source>
</evidence>
<sequence>MSEDVVNLAIAEAEALIIRALENSGVTRPNATSVAHALVAAEIDGQSGHGFSRVAAYAAQARSGKVDGTATPHAEQTAAALVTVDARNGFAYPAINAAISALAALAPQTGVAGALIRRSHHCGQLGLHVERLAGQGLVALMVGNAPSAMAPWGGSKPLFGTNPIAFAAPRLDGLPLVVDLSLSKTARGKVMAAAKAGKPIPEGWALDAEGRPTTDPQAALAGTMLPAGEAKGAMLALVVEVLCATLTGANHSYEATSFFDAAGAPPGVGQTIIVFDPRCAVKGAFVHRLESLLSEMTSQEGVRLPGARRAEMRVAAQRDGLAVPAHLYAEITRLIEAGADESTAP</sequence>
<dbReference type="Proteomes" id="UP000291301">
    <property type="component" value="Unassembled WGS sequence"/>
</dbReference>
<dbReference type="PANTHER" id="PTHR11091">
    <property type="entry name" value="OXIDOREDUCTASE-RELATED"/>
    <property type="match status" value="1"/>
</dbReference>
<dbReference type="OrthoDB" id="9811519at2"/>
<dbReference type="Gene3D" id="1.10.1530.10">
    <property type="match status" value="1"/>
</dbReference>
<evidence type="ECO:0000313" key="4">
    <source>
        <dbReference type="Proteomes" id="UP000291301"/>
    </source>
</evidence>